<keyword evidence="4" id="KW-0539">Nucleus</keyword>
<dbReference type="RefSeq" id="XP_021854130.1">
    <property type="nucleotide sequence ID" value="XM_021998438.2"/>
</dbReference>
<evidence type="ECO:0000256" key="5">
    <source>
        <dbReference type="SAM" id="MobiDB-lite"/>
    </source>
</evidence>
<reference evidence="8" key="1">
    <citation type="journal article" date="2021" name="Nat. Commun.">
        <title>Genomic analyses provide insights into spinach domestication and the genetic basis of agronomic traits.</title>
        <authorList>
            <person name="Cai X."/>
            <person name="Sun X."/>
            <person name="Xu C."/>
            <person name="Sun H."/>
            <person name="Wang X."/>
            <person name="Ge C."/>
            <person name="Zhang Z."/>
            <person name="Wang Q."/>
            <person name="Fei Z."/>
            <person name="Jiao C."/>
            <person name="Wang Q."/>
        </authorList>
    </citation>
    <scope>NUCLEOTIDE SEQUENCE [LARGE SCALE GENOMIC DNA]</scope>
    <source>
        <strain evidence="8">cv. Varoflay</strain>
    </source>
</reference>
<dbReference type="GeneID" id="110793554"/>
<dbReference type="InterPro" id="IPR019136">
    <property type="entry name" value="TF_IIIC_su-5_HTH"/>
</dbReference>
<dbReference type="GO" id="GO:0005634">
    <property type="term" value="C:nucleus"/>
    <property type="evidence" value="ECO:0007669"/>
    <property type="project" value="UniProtKB-SubCell"/>
</dbReference>
<dbReference type="InterPro" id="IPR041499">
    <property type="entry name" value="Tfc1/Sfc1_N"/>
</dbReference>
<dbReference type="Pfam" id="PF17682">
    <property type="entry name" value="Tau95_N"/>
    <property type="match status" value="1"/>
</dbReference>
<evidence type="ECO:0000313" key="8">
    <source>
        <dbReference type="Proteomes" id="UP000813463"/>
    </source>
</evidence>
<feature type="domain" description="Transcription factor IIIC subunit 5 HTH" evidence="6">
    <location>
        <begin position="169"/>
        <end position="319"/>
    </location>
</feature>
<dbReference type="GO" id="GO:0001002">
    <property type="term" value="F:RNA polymerase III type 1 promoter sequence-specific DNA binding"/>
    <property type="evidence" value="ECO:0007669"/>
    <property type="project" value="TreeGrafter"/>
</dbReference>
<reference evidence="9" key="2">
    <citation type="submission" date="2025-08" db="UniProtKB">
        <authorList>
            <consortium name="RefSeq"/>
        </authorList>
    </citation>
    <scope>IDENTIFICATION</scope>
    <source>
        <tissue evidence="9">Leaf</tissue>
    </source>
</reference>
<dbReference type="Proteomes" id="UP000813463">
    <property type="component" value="Chromosome 3"/>
</dbReference>
<evidence type="ECO:0000313" key="9">
    <source>
        <dbReference type="RefSeq" id="XP_021854130.1"/>
    </source>
</evidence>
<feature type="compositionally biased region" description="Acidic residues" evidence="5">
    <location>
        <begin position="540"/>
        <end position="550"/>
    </location>
</feature>
<accession>A0A9R0K1G7</accession>
<feature type="compositionally biased region" description="Acidic residues" evidence="5">
    <location>
        <begin position="453"/>
        <end position="479"/>
    </location>
</feature>
<dbReference type="Gene3D" id="3.30.200.160">
    <property type="entry name" value="TFIIIC, subcomplex tauA, subunit Sfc1, barrel domain"/>
    <property type="match status" value="1"/>
</dbReference>
<sequence>MGVIEDGTAKGCLPSEELFAVHYPAYPSSMSRAVETLGGIDAIAKARSSKLNKLELRFRPEDPCSHPAFGQIHSCNNFLLKISKGNQNNNCSSSQSKDCSSGKYENLNVLSAEIVARVPEAYTFTGMVDYQHVLPVHVDVARRKGRCDEVQGPFGKGDLGDAEDENLMMLVPSLFSLKDVPENIVLRPSITLISKKKQEGVVQHRWEMEIEPCLAIDFNIKEIPKRVKWEEYISRGSDQWKWQMIVSNLFDERPIWPRSSIHERLCKEGLKFGDHMLKRLLFRSAYYFGSGPFHRFWIRKGYDPRKDPESRIYQRIDFRVPPSLRGYCDAASGKKHNWEDLCTFRVFPYKCQTYFQLSELADDYVQNEIQKPPNNTICTCSTGWFTSYALDRLRLRVAVRFLSVYPQDGAESSLKIVSERFEKSKKMRYQVNTLKPGEEGELQVNRELTGDEDKADDDDDDDDEENEIEDEDGEEELDINDTVYLDGEDADFTLQSDSYLGTENISRNYLQELFESFPSTGASTQQLDGADVGEYQIYEQDSDGNYSDDI</sequence>
<dbReference type="OrthoDB" id="5598268at2759"/>
<dbReference type="Pfam" id="PF09734">
    <property type="entry name" value="Tau95"/>
    <property type="match status" value="1"/>
</dbReference>
<dbReference type="InterPro" id="IPR042536">
    <property type="entry name" value="TFIIIC_tauA_Sfc1"/>
</dbReference>
<name>A0A9R0K1G7_SPIOL</name>
<dbReference type="FunFam" id="3.30.200.160:FF:000002">
    <property type="entry name" value="Transcription factor IIIC, subunit 5"/>
    <property type="match status" value="1"/>
</dbReference>
<evidence type="ECO:0000259" key="6">
    <source>
        <dbReference type="Pfam" id="PF09734"/>
    </source>
</evidence>
<evidence type="ECO:0000256" key="2">
    <source>
        <dbReference type="ARBA" id="ARBA00023125"/>
    </source>
</evidence>
<evidence type="ECO:0000256" key="3">
    <source>
        <dbReference type="ARBA" id="ARBA00023163"/>
    </source>
</evidence>
<dbReference type="AlphaFoldDB" id="A0A9R0K1G7"/>
<evidence type="ECO:0008006" key="10">
    <source>
        <dbReference type="Google" id="ProtNLM"/>
    </source>
</evidence>
<feature type="domain" description="Transcription factor IIIC subunit Tfc1/Sfc1 triple barrel" evidence="7">
    <location>
        <begin position="20"/>
        <end position="132"/>
    </location>
</feature>
<evidence type="ECO:0000256" key="4">
    <source>
        <dbReference type="ARBA" id="ARBA00023242"/>
    </source>
</evidence>
<dbReference type="PANTHER" id="PTHR13230:SF5">
    <property type="entry name" value="GENERAL TRANSCRIPTION FACTOR 3C POLYPEPTIDE 5"/>
    <property type="match status" value="1"/>
</dbReference>
<dbReference type="InterPro" id="IPR040454">
    <property type="entry name" value="TF_IIIC_Tfc1/Sfc1"/>
</dbReference>
<dbReference type="KEGG" id="soe:110793554"/>
<comment type="subcellular location">
    <subcellularLocation>
        <location evidence="1">Nucleus</location>
    </subcellularLocation>
</comment>
<feature type="region of interest" description="Disordered" evidence="5">
    <location>
        <begin position="432"/>
        <end position="480"/>
    </location>
</feature>
<gene>
    <name evidence="9" type="primary">LOC110793554</name>
</gene>
<dbReference type="PANTHER" id="PTHR13230">
    <property type="entry name" value="GENERAL TRANSCRIPTION FACTOR IIIC, POLYPEPTIDE 5"/>
    <property type="match status" value="1"/>
</dbReference>
<keyword evidence="2" id="KW-0238">DNA-binding</keyword>
<dbReference type="GO" id="GO:0006384">
    <property type="term" value="P:transcription initiation at RNA polymerase III promoter"/>
    <property type="evidence" value="ECO:0007669"/>
    <property type="project" value="InterPro"/>
</dbReference>
<keyword evidence="8" id="KW-1185">Reference proteome</keyword>
<dbReference type="GO" id="GO:0000127">
    <property type="term" value="C:transcription factor TFIIIC complex"/>
    <property type="evidence" value="ECO:0000318"/>
    <property type="project" value="GO_Central"/>
</dbReference>
<organism evidence="8 9">
    <name type="scientific">Spinacia oleracea</name>
    <name type="common">Spinach</name>
    <dbReference type="NCBI Taxonomy" id="3562"/>
    <lineage>
        <taxon>Eukaryota</taxon>
        <taxon>Viridiplantae</taxon>
        <taxon>Streptophyta</taxon>
        <taxon>Embryophyta</taxon>
        <taxon>Tracheophyta</taxon>
        <taxon>Spermatophyta</taxon>
        <taxon>Magnoliopsida</taxon>
        <taxon>eudicotyledons</taxon>
        <taxon>Gunneridae</taxon>
        <taxon>Pentapetalae</taxon>
        <taxon>Caryophyllales</taxon>
        <taxon>Chenopodiaceae</taxon>
        <taxon>Chenopodioideae</taxon>
        <taxon>Anserineae</taxon>
        <taxon>Spinacia</taxon>
    </lineage>
</organism>
<protein>
    <recommendedName>
        <fullName evidence="10">Transcription factor IIIC subunit 5 HTH domain-containing protein</fullName>
    </recommendedName>
</protein>
<dbReference type="GO" id="GO:0001003">
    <property type="term" value="F:RNA polymerase III type 2 promoter sequence-specific DNA binding"/>
    <property type="evidence" value="ECO:0007669"/>
    <property type="project" value="TreeGrafter"/>
</dbReference>
<evidence type="ECO:0000256" key="1">
    <source>
        <dbReference type="ARBA" id="ARBA00004123"/>
    </source>
</evidence>
<proteinExistence type="predicted"/>
<evidence type="ECO:0000259" key="7">
    <source>
        <dbReference type="Pfam" id="PF17682"/>
    </source>
</evidence>
<feature type="region of interest" description="Disordered" evidence="5">
    <location>
        <begin position="520"/>
        <end position="550"/>
    </location>
</feature>
<keyword evidence="3" id="KW-0804">Transcription</keyword>